<organism evidence="13 14">
    <name type="scientific">Niveomyces insectorum RCEF 264</name>
    <dbReference type="NCBI Taxonomy" id="1081102"/>
    <lineage>
        <taxon>Eukaryota</taxon>
        <taxon>Fungi</taxon>
        <taxon>Dikarya</taxon>
        <taxon>Ascomycota</taxon>
        <taxon>Pezizomycotina</taxon>
        <taxon>Sordariomycetes</taxon>
        <taxon>Hypocreomycetidae</taxon>
        <taxon>Hypocreales</taxon>
        <taxon>Cordycipitaceae</taxon>
        <taxon>Niveomyces</taxon>
    </lineage>
</organism>
<keyword evidence="6" id="KW-0808">Transferase</keyword>
<gene>
    <name evidence="13" type="ORF">SPI_06899</name>
</gene>
<evidence type="ECO:0000313" key="13">
    <source>
        <dbReference type="EMBL" id="OAA58014.1"/>
    </source>
</evidence>
<dbReference type="SUPFAM" id="SSF53850">
    <property type="entry name" value="Periplasmic binding protein-like II"/>
    <property type="match status" value="1"/>
</dbReference>
<evidence type="ECO:0000256" key="1">
    <source>
        <dbReference type="ARBA" id="ARBA00001916"/>
    </source>
</evidence>
<dbReference type="FunFam" id="3.30.160.40:FF:000002">
    <property type="entry name" value="Porphobilinogen deaminase"/>
    <property type="match status" value="1"/>
</dbReference>
<dbReference type="GO" id="GO:0006782">
    <property type="term" value="P:protoporphyrinogen IX biosynthetic process"/>
    <property type="evidence" value="ECO:0007669"/>
    <property type="project" value="UniProtKB-UniPathway"/>
</dbReference>
<dbReference type="GO" id="GO:0005737">
    <property type="term" value="C:cytoplasm"/>
    <property type="evidence" value="ECO:0007669"/>
    <property type="project" value="TreeGrafter"/>
</dbReference>
<evidence type="ECO:0000259" key="11">
    <source>
        <dbReference type="Pfam" id="PF01379"/>
    </source>
</evidence>
<keyword evidence="14" id="KW-1185">Reference proteome</keyword>
<dbReference type="Pfam" id="PF01379">
    <property type="entry name" value="Porphobil_deam"/>
    <property type="match status" value="1"/>
</dbReference>
<accession>A0A167QVR1</accession>
<dbReference type="PANTHER" id="PTHR11557">
    <property type="entry name" value="PORPHOBILINOGEN DEAMINASE"/>
    <property type="match status" value="1"/>
</dbReference>
<dbReference type="InterPro" id="IPR022419">
    <property type="entry name" value="Porphobilin_deaminase_cofac_BS"/>
</dbReference>
<dbReference type="Gene3D" id="3.30.160.40">
    <property type="entry name" value="Porphobilinogen deaminase, C-terminal domain"/>
    <property type="match status" value="1"/>
</dbReference>
<comment type="cofactor">
    <cofactor evidence="1">
        <name>dipyrromethane</name>
        <dbReference type="ChEBI" id="CHEBI:60342"/>
    </cofactor>
</comment>
<proteinExistence type="inferred from homology"/>
<dbReference type="PROSITE" id="PS00533">
    <property type="entry name" value="PORPHOBILINOGEN_DEAM"/>
    <property type="match status" value="1"/>
</dbReference>
<dbReference type="Gene3D" id="3.40.190.10">
    <property type="entry name" value="Periplasmic binding protein-like II"/>
    <property type="match status" value="2"/>
</dbReference>
<evidence type="ECO:0000256" key="6">
    <source>
        <dbReference type="ARBA" id="ARBA00022679"/>
    </source>
</evidence>
<feature type="domain" description="Porphobilinogen deaminase N-terminal" evidence="11">
    <location>
        <begin position="18"/>
        <end position="244"/>
    </location>
</feature>
<name>A0A167QVR1_9HYPO</name>
<dbReference type="InterPro" id="IPR022418">
    <property type="entry name" value="Porphobilinogen_deaminase_C"/>
</dbReference>
<dbReference type="EC" id="2.5.1.61" evidence="4"/>
<dbReference type="AlphaFoldDB" id="A0A167QVR1"/>
<dbReference type="NCBIfam" id="TIGR00212">
    <property type="entry name" value="hemC"/>
    <property type="match status" value="1"/>
</dbReference>
<dbReference type="PANTHER" id="PTHR11557:SF0">
    <property type="entry name" value="PORPHOBILINOGEN DEAMINASE"/>
    <property type="match status" value="1"/>
</dbReference>
<evidence type="ECO:0000256" key="2">
    <source>
        <dbReference type="ARBA" id="ARBA00004735"/>
    </source>
</evidence>
<dbReference type="STRING" id="1081102.A0A167QVR1"/>
<dbReference type="OrthoDB" id="564646at2759"/>
<keyword evidence="8" id="KW-0627">Porphyrin biosynthesis</keyword>
<comment type="similarity">
    <text evidence="3">Belongs to the HMBS family.</text>
</comment>
<dbReference type="InterPro" id="IPR036803">
    <property type="entry name" value="Porphobilinogen_deaminase_C_sf"/>
</dbReference>
<evidence type="ECO:0000256" key="3">
    <source>
        <dbReference type="ARBA" id="ARBA00005638"/>
    </source>
</evidence>
<dbReference type="EMBL" id="AZHD01000013">
    <property type="protein sequence ID" value="OAA58014.1"/>
    <property type="molecule type" value="Genomic_DNA"/>
</dbReference>
<evidence type="ECO:0000256" key="8">
    <source>
        <dbReference type="ARBA" id="ARBA00023244"/>
    </source>
</evidence>
<evidence type="ECO:0000256" key="10">
    <source>
        <dbReference type="ARBA" id="ARBA00033064"/>
    </source>
</evidence>
<comment type="caution">
    <text evidence="13">The sequence shown here is derived from an EMBL/GenBank/DDBJ whole genome shotgun (WGS) entry which is preliminary data.</text>
</comment>
<evidence type="ECO:0000256" key="5">
    <source>
        <dbReference type="ARBA" id="ARBA00016519"/>
    </source>
</evidence>
<reference evidence="13 14" key="1">
    <citation type="journal article" date="2016" name="Genome Biol. Evol.">
        <title>Divergent and convergent evolution of fungal pathogenicity.</title>
        <authorList>
            <person name="Shang Y."/>
            <person name="Xiao G."/>
            <person name="Zheng P."/>
            <person name="Cen K."/>
            <person name="Zhan S."/>
            <person name="Wang C."/>
        </authorList>
    </citation>
    <scope>NUCLEOTIDE SEQUENCE [LARGE SCALE GENOMIC DNA]</scope>
    <source>
        <strain evidence="13 14">RCEF 264</strain>
    </source>
</reference>
<protein>
    <recommendedName>
        <fullName evidence="5">Porphobilinogen deaminase</fullName>
        <ecNumber evidence="4">2.5.1.61</ecNumber>
    </recommendedName>
    <alternativeName>
        <fullName evidence="10">Hydroxymethylbilane synthase</fullName>
    </alternativeName>
    <alternativeName>
        <fullName evidence="9">Pre-uroporphyrinogen synthase</fullName>
    </alternativeName>
</protein>
<dbReference type="PIRSF" id="PIRSF001438">
    <property type="entry name" value="4pyrrol_synth_OHMeBilane_synth"/>
    <property type="match status" value="1"/>
</dbReference>
<evidence type="ECO:0000256" key="9">
    <source>
        <dbReference type="ARBA" id="ARBA00030685"/>
    </source>
</evidence>
<feature type="domain" description="Porphobilinogen deaminase C-terminal" evidence="12">
    <location>
        <begin position="258"/>
        <end position="342"/>
    </location>
</feature>
<sequence>MASTTPSATASEPAPRIVHVGTRNSKLALRQAETVVAALEQANPGVRFVIDARETAGDRDKTTPLPILGKGLWTSEFEARLVAGDLDLVVHSAKDMPTTLPAGCLFGATLPREDPRDVVVFAPDHARPSASTTLADLPVGSIVGTSSVRRAAQLRRRYPHLAFQDLRGNIDTRLRKLDTPEAFAPASGGAPVRYDCIVLAAAGLKRMGLDGRIAHYLDAATSGTLYAVGQGALGLEVRADDADTLALLQRVTHTPTMLACLAERAVMRTLEGGCSVPIGVETTWGGDDGDNNDKSDRKRPLRLQATVVSLDGQTGVDADVTAVVTTAEEAEALGLRAAQDLIDRGAQSILDEINKTRLPVGAPVGAPA</sequence>
<dbReference type="UniPathway" id="UPA00251">
    <property type="reaction ID" value="UER00319"/>
</dbReference>
<dbReference type="Pfam" id="PF03900">
    <property type="entry name" value="Porphobil_deamC"/>
    <property type="match status" value="1"/>
</dbReference>
<dbReference type="FunFam" id="3.40.190.10:FF:000005">
    <property type="entry name" value="Porphobilinogen deaminase"/>
    <property type="match status" value="1"/>
</dbReference>
<dbReference type="GO" id="GO:0004418">
    <property type="term" value="F:hydroxymethylbilane synthase activity"/>
    <property type="evidence" value="ECO:0007669"/>
    <property type="project" value="UniProtKB-EC"/>
</dbReference>
<evidence type="ECO:0000256" key="4">
    <source>
        <dbReference type="ARBA" id="ARBA00012655"/>
    </source>
</evidence>
<comment type="pathway">
    <text evidence="2">Porphyrin-containing compound metabolism; protoporphyrin-IX biosynthesis; coproporphyrinogen-III from 5-aminolevulinate: step 2/4.</text>
</comment>
<keyword evidence="7" id="KW-0350">Heme biosynthesis</keyword>
<dbReference type="PRINTS" id="PR00151">
    <property type="entry name" value="PORPHBDMNASE"/>
</dbReference>
<dbReference type="InterPro" id="IPR022417">
    <property type="entry name" value="Porphobilin_deaminase_N"/>
</dbReference>
<dbReference type="Proteomes" id="UP000076874">
    <property type="component" value="Unassembled WGS sequence"/>
</dbReference>
<dbReference type="SUPFAM" id="SSF54782">
    <property type="entry name" value="Porphobilinogen deaminase (hydroxymethylbilane synthase), C-terminal domain"/>
    <property type="match status" value="1"/>
</dbReference>
<evidence type="ECO:0000259" key="12">
    <source>
        <dbReference type="Pfam" id="PF03900"/>
    </source>
</evidence>
<evidence type="ECO:0000313" key="14">
    <source>
        <dbReference type="Proteomes" id="UP000076874"/>
    </source>
</evidence>
<dbReference type="InterPro" id="IPR000860">
    <property type="entry name" value="HemC"/>
</dbReference>
<evidence type="ECO:0000256" key="7">
    <source>
        <dbReference type="ARBA" id="ARBA00023133"/>
    </source>
</evidence>